<dbReference type="InterPro" id="IPR008978">
    <property type="entry name" value="HSP20-like_chaperone"/>
</dbReference>
<dbReference type="EMBL" id="JAAGRQ010000029">
    <property type="protein sequence ID" value="NDY56854.1"/>
    <property type="molecule type" value="Genomic_DNA"/>
</dbReference>
<dbReference type="InterPro" id="IPR002068">
    <property type="entry name" value="A-crystallin/Hsp20_dom"/>
</dbReference>
<dbReference type="Gene3D" id="2.60.40.790">
    <property type="match status" value="1"/>
</dbReference>
<name>A0A7K3NKX8_9BACT</name>
<protein>
    <submittedName>
        <fullName evidence="4">Hsp20/alpha crystallin family protein</fullName>
    </submittedName>
</protein>
<sequence>MGKLNWTPWVGLEDMAAKRDQAEERARRTAGLPGREPGVESGFLWSPTADVMETPEAFLIIVEAPGVAREDMAVELRGRSLWIRGVRRVARDGASGLFRMLERSHGPFARRFALPPGIVRDAVTAILADGILEITVPKKGPEKIRRRIPIS</sequence>
<evidence type="ECO:0000259" key="3">
    <source>
        <dbReference type="PROSITE" id="PS01031"/>
    </source>
</evidence>
<dbReference type="PROSITE" id="PS01031">
    <property type="entry name" value="SHSP"/>
    <property type="match status" value="1"/>
</dbReference>
<dbReference type="InterPro" id="IPR031107">
    <property type="entry name" value="Small_HSP"/>
</dbReference>
<evidence type="ECO:0000256" key="1">
    <source>
        <dbReference type="PROSITE-ProRule" id="PRU00285"/>
    </source>
</evidence>
<feature type="domain" description="SHSP" evidence="3">
    <location>
        <begin position="39"/>
        <end position="151"/>
    </location>
</feature>
<dbReference type="PANTHER" id="PTHR11527">
    <property type="entry name" value="HEAT-SHOCK PROTEIN 20 FAMILY MEMBER"/>
    <property type="match status" value="1"/>
</dbReference>
<evidence type="ECO:0000313" key="4">
    <source>
        <dbReference type="EMBL" id="NDY56854.1"/>
    </source>
</evidence>
<evidence type="ECO:0000313" key="5">
    <source>
        <dbReference type="Proteomes" id="UP000469724"/>
    </source>
</evidence>
<dbReference type="SUPFAM" id="SSF49764">
    <property type="entry name" value="HSP20-like chaperones"/>
    <property type="match status" value="1"/>
</dbReference>
<gene>
    <name evidence="4" type="ORF">G3N56_08880</name>
</gene>
<dbReference type="AlphaFoldDB" id="A0A7K3NKX8"/>
<dbReference type="CDD" id="cd06464">
    <property type="entry name" value="ACD_sHsps-like"/>
    <property type="match status" value="1"/>
</dbReference>
<dbReference type="Proteomes" id="UP000469724">
    <property type="component" value="Unassembled WGS sequence"/>
</dbReference>
<keyword evidence="5" id="KW-1185">Reference proteome</keyword>
<evidence type="ECO:0000256" key="2">
    <source>
        <dbReference type="RuleBase" id="RU003616"/>
    </source>
</evidence>
<reference evidence="4 5" key="1">
    <citation type="submission" date="2020-02" db="EMBL/GenBank/DDBJ databases">
        <title>Comparative genomics of sulfur disproportionating microorganisms.</title>
        <authorList>
            <person name="Ward L.M."/>
            <person name="Bertran E."/>
            <person name="Johnston D.T."/>
        </authorList>
    </citation>
    <scope>NUCLEOTIDE SEQUENCE [LARGE SCALE GENOMIC DNA]</scope>
    <source>
        <strain evidence="4 5">DSM 3696</strain>
    </source>
</reference>
<comment type="caution">
    <text evidence="4">The sequence shown here is derived from an EMBL/GenBank/DDBJ whole genome shotgun (WGS) entry which is preliminary data.</text>
</comment>
<proteinExistence type="inferred from homology"/>
<organism evidence="4 5">
    <name type="scientific">Desulfolutivibrio sulfodismutans</name>
    <dbReference type="NCBI Taxonomy" id="63561"/>
    <lineage>
        <taxon>Bacteria</taxon>
        <taxon>Pseudomonadati</taxon>
        <taxon>Thermodesulfobacteriota</taxon>
        <taxon>Desulfovibrionia</taxon>
        <taxon>Desulfovibrionales</taxon>
        <taxon>Desulfovibrionaceae</taxon>
        <taxon>Desulfolutivibrio</taxon>
    </lineage>
</organism>
<accession>A0A7K3NKX8</accession>
<dbReference type="Pfam" id="PF00011">
    <property type="entry name" value="HSP20"/>
    <property type="match status" value="1"/>
</dbReference>
<comment type="similarity">
    <text evidence="1 2">Belongs to the small heat shock protein (HSP20) family.</text>
</comment>
<dbReference type="RefSeq" id="WP_163301901.1">
    <property type="nucleotide sequence ID" value="NZ_JAAGRQ010000029.1"/>
</dbReference>